<keyword evidence="1" id="KW-1133">Transmembrane helix</keyword>
<keyword evidence="1" id="KW-0812">Transmembrane</keyword>
<keyword evidence="3" id="KW-1185">Reference proteome</keyword>
<comment type="caution">
    <text evidence="2">The sequence shown here is derived from an EMBL/GenBank/DDBJ whole genome shotgun (WGS) entry which is preliminary data.</text>
</comment>
<organism evidence="2 3">
    <name type="scientific">Plectosphaerella plurivora</name>
    <dbReference type="NCBI Taxonomy" id="936078"/>
    <lineage>
        <taxon>Eukaryota</taxon>
        <taxon>Fungi</taxon>
        <taxon>Dikarya</taxon>
        <taxon>Ascomycota</taxon>
        <taxon>Pezizomycotina</taxon>
        <taxon>Sordariomycetes</taxon>
        <taxon>Hypocreomycetidae</taxon>
        <taxon>Glomerellales</taxon>
        <taxon>Plectosphaerellaceae</taxon>
        <taxon>Plectosphaerella</taxon>
    </lineage>
</organism>
<name>A0A9P9ACZ4_9PEZI</name>
<evidence type="ECO:0000313" key="2">
    <source>
        <dbReference type="EMBL" id="KAH6687780.1"/>
    </source>
</evidence>
<dbReference type="AlphaFoldDB" id="A0A9P9ACZ4"/>
<accession>A0A9P9ACZ4</accession>
<gene>
    <name evidence="2" type="ORF">F5X68DRAFT_231327</name>
</gene>
<dbReference type="Proteomes" id="UP000770015">
    <property type="component" value="Unassembled WGS sequence"/>
</dbReference>
<evidence type="ECO:0000256" key="1">
    <source>
        <dbReference type="SAM" id="Phobius"/>
    </source>
</evidence>
<keyword evidence="1" id="KW-0472">Membrane</keyword>
<feature type="transmembrane region" description="Helical" evidence="1">
    <location>
        <begin position="377"/>
        <end position="402"/>
    </location>
</feature>
<reference evidence="2" key="1">
    <citation type="journal article" date="2021" name="Nat. Commun.">
        <title>Genetic determinants of endophytism in the Arabidopsis root mycobiome.</title>
        <authorList>
            <person name="Mesny F."/>
            <person name="Miyauchi S."/>
            <person name="Thiergart T."/>
            <person name="Pickel B."/>
            <person name="Atanasova L."/>
            <person name="Karlsson M."/>
            <person name="Huettel B."/>
            <person name="Barry K.W."/>
            <person name="Haridas S."/>
            <person name="Chen C."/>
            <person name="Bauer D."/>
            <person name="Andreopoulos W."/>
            <person name="Pangilinan J."/>
            <person name="LaButti K."/>
            <person name="Riley R."/>
            <person name="Lipzen A."/>
            <person name="Clum A."/>
            <person name="Drula E."/>
            <person name="Henrissat B."/>
            <person name="Kohler A."/>
            <person name="Grigoriev I.V."/>
            <person name="Martin F.M."/>
            <person name="Hacquard S."/>
        </authorList>
    </citation>
    <scope>NUCLEOTIDE SEQUENCE</scope>
    <source>
        <strain evidence="2">MPI-SDFR-AT-0117</strain>
    </source>
</reference>
<protein>
    <submittedName>
        <fullName evidence="2">Uncharacterized protein</fullName>
    </submittedName>
</protein>
<sequence length="456" mass="50772">MGWALVPFWRQHRRLRTLGEPVWFAADLRDFRLVFWDYYGLLWLSGLVLFLQTSMVVVYDTAYSYEAVAGVGPFNSSLVDPFMNRIKSPTSDYDYNVLPYTYYSVVYNLVSNPVFANSHQPVDCSGPTCVSYVLSGGVLMSAHWQPTGYQAYPLLKLPSVPVMQLDFDTKPTGNNFTDMADCDLIGADKLRIGVRLCLARSSSRPGAVEAGLFICKEGVSGGVCNTKYSPTPNLTAVVSFHSRRADILASRTNSTILTVSDLTTPSMVPIDDMDLANYRKVLLWLLDYVAADIPAPSAIIEHFWTSQSQLATEHLAYGYLAQHFHSILAFPVWFLNVNNFGNIDLPSNDLNVVSPLSDDFLTTAHIVAPHTLIRFRLAMVIAFAVAQGLVLAFAWILLIWAMRVSASLPMISSYPIFDLVFKAETAINARSDELWDADDAKIETMLQGLKVNRNAM</sequence>
<dbReference type="OrthoDB" id="5139479at2759"/>
<proteinExistence type="predicted"/>
<dbReference type="EMBL" id="JAGSXJ010000010">
    <property type="protein sequence ID" value="KAH6687780.1"/>
    <property type="molecule type" value="Genomic_DNA"/>
</dbReference>
<evidence type="ECO:0000313" key="3">
    <source>
        <dbReference type="Proteomes" id="UP000770015"/>
    </source>
</evidence>